<dbReference type="OrthoDB" id="6088515at2759"/>
<sequence>KNALLHQLGNIQSVLDEELRELTLRIERCEKLGAENSKELKLLDKRFSTELSKYTKQGENIPYIFDAPNRNQYFSGRIQELQDLQRILKLDETGQGRKFCIGAVCGLGGIGKTTLVTQYAHKMKNYYRGGVYWFSAEDDNFFEQSVNDAALKLGALLGTFELTLTNTLIRIGQTSKPCLIVLDCLDQLNLSHNVLKFLSIVSRHSDSAAVVLMTRRNKRLLIEEISSLHKDRCLSLKCLEIEEAKQFVFVRTGLTGDDKNNSVANELVEELGGLPLALEQAGACIKALSCSLSDYLEQYKTERLKLLKRQKAQPVSLYESTERLAVHTTWLLNIKHIKESPDGAHDVRLMNAYAFLNPNEIEQELINVGDRPIEDKAFRDCVSSPLGCRRLIKLLSDFSLFMYVQAHSVSTHRLVQELVRENLDPEEKAKSFVDAVHLISFAFSKCTSPKNLLGNVGIEERFRTYDLPKSPSHYYLWSKLCFHVRHLRQNVEKLLAILDPQCLASLFVFETAKVFYECVVHLSASQKQEEAKRTLNFAYRMLDWIPLVECAAVESSLSDNSLFPSRIPLPKLLQILIKKSCVPPINSLESLDEQPSAVAKDSGFSELEKNVEKHRLEGNKSFKRGQYKEAVDAYSTAIDMSRDTPVFNALLLTNRASAYIKLNKLDDALKDANEYISRFPDCWKGYARKALALREKVSAEIAAAIAYYHCYEKDGICIFSEYKPFTDAFSGLKERIDICNTVLQLIDALESCNTQDLDCLRVLVLGSKEYIIHTNTTRFLRRGYIPCIFVNNCIIVGAKPDCSVSLKLEGNASLDLYEKCMFTNLSFAIKKGQINGYSGSWVKFHNCHFTSNSDILAAVTSNAVFNAERCHFFDCKAGGLLCVGPGNMVVDNCIFKGNAKAGLEVRENGTLTVRNSRMYYNHWDGLTIGPTAAKCDVFDCQIYHNAREGVAVLDASKCVTLMRNHIFGNDENGIFVRDSEVDMRENKFFDNESWGIWSQSNSWCKVSMNEVFRNKRGGVRVGKRLAGEEFPPSVVELNKVYENFGPAVVDTINNFEDPRLAAWESNVSEANGDFKSAKYDRNVKYNNRERFIVNQSKSSSSWCSGCFGKCENLKRCGKCFTAGYCNANCQREHWSKHKKLCKVLREKSSFMITSMKRVGSDGRDSVNCHAKGLAEVGPNYSTPRSRNGKRFIVKLQTDFESVAFGKRHMLVIYDRSLTVYEHFQAEVIDHLVRDFGILCERKYEEKKLFLHCVFEKNGKLRLFINEFADFQTW</sequence>
<dbReference type="SMART" id="SM00028">
    <property type="entry name" value="TPR"/>
    <property type="match status" value="2"/>
</dbReference>
<keyword evidence="2" id="KW-0863">Zinc-finger</keyword>
<dbReference type="Pfam" id="PF25000">
    <property type="entry name" value="DUF7779"/>
    <property type="match status" value="1"/>
</dbReference>
<dbReference type="InterPro" id="IPR051966">
    <property type="entry name" value="RPAP3"/>
</dbReference>
<dbReference type="InterPro" id="IPR006626">
    <property type="entry name" value="PbH1"/>
</dbReference>
<name>A0A6S7IQX6_PARCT</name>
<dbReference type="GO" id="GO:0101031">
    <property type="term" value="C:protein folding chaperone complex"/>
    <property type="evidence" value="ECO:0007669"/>
    <property type="project" value="TreeGrafter"/>
</dbReference>
<dbReference type="InterPro" id="IPR019734">
    <property type="entry name" value="TPR_rpt"/>
</dbReference>
<keyword evidence="1" id="KW-0479">Metal-binding</keyword>
<dbReference type="Gene3D" id="2.160.20.10">
    <property type="entry name" value="Single-stranded right-handed beta-helix, Pectin lyase-like"/>
    <property type="match status" value="1"/>
</dbReference>
<evidence type="ECO:0000313" key="5">
    <source>
        <dbReference type="EMBL" id="CAB4021655.1"/>
    </source>
</evidence>
<evidence type="ECO:0000313" key="6">
    <source>
        <dbReference type="Proteomes" id="UP001152795"/>
    </source>
</evidence>
<dbReference type="GO" id="GO:0043531">
    <property type="term" value="F:ADP binding"/>
    <property type="evidence" value="ECO:0007669"/>
    <property type="project" value="InterPro"/>
</dbReference>
<dbReference type="Pfam" id="PF13229">
    <property type="entry name" value="Beta_helix"/>
    <property type="match status" value="2"/>
</dbReference>
<dbReference type="Gene3D" id="1.25.40.10">
    <property type="entry name" value="Tetratricopeptide repeat domain"/>
    <property type="match status" value="1"/>
</dbReference>
<dbReference type="InterPro" id="IPR011990">
    <property type="entry name" value="TPR-like_helical_dom_sf"/>
</dbReference>
<reference evidence="5" key="1">
    <citation type="submission" date="2020-04" db="EMBL/GenBank/DDBJ databases">
        <authorList>
            <person name="Alioto T."/>
            <person name="Alioto T."/>
            <person name="Gomez Garrido J."/>
        </authorList>
    </citation>
    <scope>NUCLEOTIDE SEQUENCE</scope>
    <source>
        <strain evidence="5">A484AB</strain>
    </source>
</reference>
<dbReference type="SUPFAM" id="SSF51126">
    <property type="entry name" value="Pectin lyase-like"/>
    <property type="match status" value="1"/>
</dbReference>
<dbReference type="InterPro" id="IPR056681">
    <property type="entry name" value="DUF7779"/>
</dbReference>
<dbReference type="InterPro" id="IPR039448">
    <property type="entry name" value="Beta_helix"/>
</dbReference>
<dbReference type="PROSITE" id="PS01360">
    <property type="entry name" value="ZF_MYND_1"/>
    <property type="match status" value="1"/>
</dbReference>
<keyword evidence="3" id="KW-0802">TPR repeat</keyword>
<dbReference type="InterPro" id="IPR011050">
    <property type="entry name" value="Pectin_lyase_fold/virulence"/>
</dbReference>
<dbReference type="SMART" id="SM00710">
    <property type="entry name" value="PbH1"/>
    <property type="match status" value="4"/>
</dbReference>
<dbReference type="PANTHER" id="PTHR46423:SF1">
    <property type="entry name" value="RNA POLYMERASE II-ASSOCIATED PROTEIN 3"/>
    <property type="match status" value="1"/>
</dbReference>
<organism evidence="5 6">
    <name type="scientific">Paramuricea clavata</name>
    <name type="common">Red gorgonian</name>
    <name type="synonym">Violescent sea-whip</name>
    <dbReference type="NCBI Taxonomy" id="317549"/>
    <lineage>
        <taxon>Eukaryota</taxon>
        <taxon>Metazoa</taxon>
        <taxon>Cnidaria</taxon>
        <taxon>Anthozoa</taxon>
        <taxon>Octocorallia</taxon>
        <taxon>Malacalcyonacea</taxon>
        <taxon>Plexauridae</taxon>
        <taxon>Paramuricea</taxon>
    </lineage>
</organism>
<feature type="non-terminal residue" evidence="5">
    <location>
        <position position="1"/>
    </location>
</feature>
<dbReference type="SUPFAM" id="SSF48452">
    <property type="entry name" value="TPR-like"/>
    <property type="match status" value="1"/>
</dbReference>
<dbReference type="AlphaFoldDB" id="A0A6S7IQX6"/>
<dbReference type="Pfam" id="PF01753">
    <property type="entry name" value="zf-MYND"/>
    <property type="match status" value="1"/>
</dbReference>
<dbReference type="EMBL" id="CACRXK020011550">
    <property type="protein sequence ID" value="CAB4021655.1"/>
    <property type="molecule type" value="Genomic_DNA"/>
</dbReference>
<dbReference type="InterPro" id="IPR012334">
    <property type="entry name" value="Pectin_lyas_fold"/>
</dbReference>
<evidence type="ECO:0000256" key="4">
    <source>
        <dbReference type="ARBA" id="ARBA00022833"/>
    </source>
</evidence>
<keyword evidence="6" id="KW-1185">Reference proteome</keyword>
<evidence type="ECO:0000256" key="2">
    <source>
        <dbReference type="ARBA" id="ARBA00022771"/>
    </source>
</evidence>
<dbReference type="InterPro" id="IPR027417">
    <property type="entry name" value="P-loop_NTPase"/>
</dbReference>
<dbReference type="Gene3D" id="3.40.50.300">
    <property type="entry name" value="P-loop containing nucleotide triphosphate hydrolases"/>
    <property type="match status" value="1"/>
</dbReference>
<dbReference type="Proteomes" id="UP001152795">
    <property type="component" value="Unassembled WGS sequence"/>
</dbReference>
<dbReference type="PANTHER" id="PTHR46423">
    <property type="entry name" value="RNA POLYMERASE II-ASSOCIATED PROTEIN 3"/>
    <property type="match status" value="1"/>
</dbReference>
<dbReference type="SUPFAM" id="SSF144232">
    <property type="entry name" value="HIT/MYND zinc finger-like"/>
    <property type="match status" value="1"/>
</dbReference>
<comment type="caution">
    <text evidence="5">The sequence shown here is derived from an EMBL/GenBank/DDBJ whole genome shotgun (WGS) entry which is preliminary data.</text>
</comment>
<accession>A0A6S7IQX6</accession>
<dbReference type="PROSITE" id="PS50865">
    <property type="entry name" value="ZF_MYND_2"/>
    <property type="match status" value="1"/>
</dbReference>
<dbReference type="Gene3D" id="6.10.140.2220">
    <property type="match status" value="1"/>
</dbReference>
<keyword evidence="4" id="KW-0862">Zinc</keyword>
<dbReference type="PRINTS" id="PR00364">
    <property type="entry name" value="DISEASERSIST"/>
</dbReference>
<dbReference type="GO" id="GO:0008270">
    <property type="term" value="F:zinc ion binding"/>
    <property type="evidence" value="ECO:0007669"/>
    <property type="project" value="UniProtKB-KW"/>
</dbReference>
<evidence type="ECO:0000256" key="1">
    <source>
        <dbReference type="ARBA" id="ARBA00022723"/>
    </source>
</evidence>
<dbReference type="InterPro" id="IPR002893">
    <property type="entry name" value="Znf_MYND"/>
</dbReference>
<gene>
    <name evidence="5" type="ORF">PACLA_8A017578</name>
</gene>
<evidence type="ECO:0000256" key="3">
    <source>
        <dbReference type="ARBA" id="ARBA00022803"/>
    </source>
</evidence>
<protein>
    <submittedName>
        <fullName evidence="5">Small glutamine-rich tetratricopeptide repeat-containing alpha</fullName>
    </submittedName>
</protein>
<dbReference type="SUPFAM" id="SSF52540">
    <property type="entry name" value="P-loop containing nucleoside triphosphate hydrolases"/>
    <property type="match status" value="1"/>
</dbReference>
<proteinExistence type="predicted"/>
<dbReference type="PROSITE" id="PS50005">
    <property type="entry name" value="TPR"/>
    <property type="match status" value="1"/>
</dbReference>